<dbReference type="AlphaFoldDB" id="A0A7K1GH20"/>
<feature type="domain" description="Gliding motility protein GldL-like N-terminal" evidence="2">
    <location>
        <begin position="17"/>
        <end position="43"/>
    </location>
</feature>
<evidence type="ECO:0000313" key="3">
    <source>
        <dbReference type="EMBL" id="MTE27794.1"/>
    </source>
</evidence>
<feature type="transmembrane region" description="Helical" evidence="1">
    <location>
        <begin position="7"/>
        <end position="28"/>
    </location>
</feature>
<keyword evidence="4" id="KW-1185">Reference proteome</keyword>
<feature type="transmembrane region" description="Helical" evidence="1">
    <location>
        <begin position="40"/>
        <end position="62"/>
    </location>
</feature>
<dbReference type="EMBL" id="WJYA01000007">
    <property type="protein sequence ID" value="MTE27794.1"/>
    <property type="molecule type" value="Genomic_DNA"/>
</dbReference>
<keyword evidence="1" id="KW-0472">Membrane</keyword>
<sequence>MKTSKRRLIPAIIIFLIGLAFTIIGTLFKIQHWTFASELFTIGNLFMVIGIVVTILILLRIYRTKP</sequence>
<evidence type="ECO:0000259" key="2">
    <source>
        <dbReference type="Pfam" id="PF22827"/>
    </source>
</evidence>
<dbReference type="Proteomes" id="UP000447545">
    <property type="component" value="Unassembled WGS sequence"/>
</dbReference>
<comment type="caution">
    <text evidence="3">The sequence shown here is derived from an EMBL/GenBank/DDBJ whole genome shotgun (WGS) entry which is preliminary data.</text>
</comment>
<accession>A0A7K1GH20</accession>
<gene>
    <name evidence="3" type="ORF">F1003_12695</name>
</gene>
<dbReference type="Pfam" id="PF22827">
    <property type="entry name" value="GldL_N"/>
    <property type="match status" value="1"/>
</dbReference>
<organism evidence="3 4">
    <name type="scientific">Winogradskyella ouciana</name>
    <dbReference type="NCBI Taxonomy" id="2608631"/>
    <lineage>
        <taxon>Bacteria</taxon>
        <taxon>Pseudomonadati</taxon>
        <taxon>Bacteroidota</taxon>
        <taxon>Flavobacteriia</taxon>
        <taxon>Flavobacteriales</taxon>
        <taxon>Flavobacteriaceae</taxon>
        <taxon>Winogradskyella</taxon>
    </lineage>
</organism>
<proteinExistence type="predicted"/>
<name>A0A7K1GH20_9FLAO</name>
<keyword evidence="1" id="KW-0812">Transmembrane</keyword>
<reference evidence="3 4" key="1">
    <citation type="submission" date="2019-11" db="EMBL/GenBank/DDBJ databases">
        <title>Winogradskyella ouciana sp. nov., isolated from the hadal seawater of the Mariana Trench.</title>
        <authorList>
            <person name="Liu R."/>
        </authorList>
    </citation>
    <scope>NUCLEOTIDE SEQUENCE [LARGE SCALE GENOMIC DNA]</scope>
    <source>
        <strain evidence="3 4">ZXX205</strain>
    </source>
</reference>
<dbReference type="InterPro" id="IPR055087">
    <property type="entry name" value="GldL-like_N"/>
</dbReference>
<evidence type="ECO:0000256" key="1">
    <source>
        <dbReference type="SAM" id="Phobius"/>
    </source>
</evidence>
<protein>
    <recommendedName>
        <fullName evidence="2">Gliding motility protein GldL-like N-terminal domain-containing protein</fullName>
    </recommendedName>
</protein>
<dbReference type="RefSeq" id="WP_155089806.1">
    <property type="nucleotide sequence ID" value="NZ_WJYA01000007.1"/>
</dbReference>
<keyword evidence="1" id="KW-1133">Transmembrane helix</keyword>
<evidence type="ECO:0000313" key="4">
    <source>
        <dbReference type="Proteomes" id="UP000447545"/>
    </source>
</evidence>